<comment type="similarity">
    <text evidence="7">Belongs to the binding-protein-dependent transport system permease family.</text>
</comment>
<feature type="transmembrane region" description="Helical" evidence="7">
    <location>
        <begin position="12"/>
        <end position="33"/>
    </location>
</feature>
<keyword evidence="5 7" id="KW-1133">Transmembrane helix</keyword>
<evidence type="ECO:0000256" key="7">
    <source>
        <dbReference type="RuleBase" id="RU363032"/>
    </source>
</evidence>
<feature type="domain" description="ABC transmembrane type-1" evidence="8">
    <location>
        <begin position="1"/>
        <end position="136"/>
    </location>
</feature>
<evidence type="ECO:0000256" key="4">
    <source>
        <dbReference type="ARBA" id="ARBA00022692"/>
    </source>
</evidence>
<evidence type="ECO:0000256" key="1">
    <source>
        <dbReference type="ARBA" id="ARBA00004651"/>
    </source>
</evidence>
<dbReference type="SUPFAM" id="SSF161098">
    <property type="entry name" value="MetI-like"/>
    <property type="match status" value="1"/>
</dbReference>
<evidence type="ECO:0000313" key="10">
    <source>
        <dbReference type="Proteomes" id="UP000249324"/>
    </source>
</evidence>
<feature type="transmembrane region" description="Helical" evidence="7">
    <location>
        <begin position="115"/>
        <end position="137"/>
    </location>
</feature>
<protein>
    <submittedName>
        <fullName evidence="9">Sugar ABC transporter permease</fullName>
    </submittedName>
</protein>
<dbReference type="CDD" id="cd06261">
    <property type="entry name" value="TM_PBP2"/>
    <property type="match status" value="1"/>
</dbReference>
<feature type="non-terminal residue" evidence="9">
    <location>
        <position position="1"/>
    </location>
</feature>
<evidence type="ECO:0000256" key="2">
    <source>
        <dbReference type="ARBA" id="ARBA00022448"/>
    </source>
</evidence>
<dbReference type="InterPro" id="IPR000515">
    <property type="entry name" value="MetI-like"/>
</dbReference>
<dbReference type="PANTHER" id="PTHR43227">
    <property type="entry name" value="BLL4140 PROTEIN"/>
    <property type="match status" value="1"/>
</dbReference>
<evidence type="ECO:0000256" key="6">
    <source>
        <dbReference type="ARBA" id="ARBA00023136"/>
    </source>
</evidence>
<name>A0ABD6FML8_9PSEU</name>
<dbReference type="InterPro" id="IPR050809">
    <property type="entry name" value="UgpAE/MalFG_permease"/>
</dbReference>
<proteinExistence type="inferred from homology"/>
<comment type="subcellular location">
    <subcellularLocation>
        <location evidence="1 7">Cell membrane</location>
        <topology evidence="1 7">Multi-pass membrane protein</topology>
    </subcellularLocation>
</comment>
<dbReference type="AlphaFoldDB" id="A0ABD6FML8"/>
<dbReference type="PANTHER" id="PTHR43227:SF8">
    <property type="entry name" value="DIACETYLCHITOBIOSE UPTAKE SYSTEM PERMEASE PROTEIN DASB"/>
    <property type="match status" value="1"/>
</dbReference>
<dbReference type="EMBL" id="QGUI02000442">
    <property type="protein sequence ID" value="MFO7194329.1"/>
    <property type="molecule type" value="Genomic_DNA"/>
</dbReference>
<keyword evidence="2 7" id="KW-0813">Transport</keyword>
<dbReference type="GO" id="GO:0005886">
    <property type="term" value="C:plasma membrane"/>
    <property type="evidence" value="ECO:0007669"/>
    <property type="project" value="UniProtKB-SubCell"/>
</dbReference>
<evidence type="ECO:0000256" key="5">
    <source>
        <dbReference type="ARBA" id="ARBA00022989"/>
    </source>
</evidence>
<keyword evidence="4 7" id="KW-0812">Transmembrane</keyword>
<evidence type="ECO:0000259" key="8">
    <source>
        <dbReference type="PROSITE" id="PS50928"/>
    </source>
</evidence>
<evidence type="ECO:0000313" key="9">
    <source>
        <dbReference type="EMBL" id="MFO7194329.1"/>
    </source>
</evidence>
<dbReference type="Gene3D" id="1.10.3720.10">
    <property type="entry name" value="MetI-like"/>
    <property type="match status" value="1"/>
</dbReference>
<dbReference type="Pfam" id="PF00528">
    <property type="entry name" value="BPD_transp_1"/>
    <property type="match status" value="1"/>
</dbReference>
<dbReference type="PROSITE" id="PS50928">
    <property type="entry name" value="ABC_TM1"/>
    <property type="match status" value="1"/>
</dbReference>
<dbReference type="Proteomes" id="UP000249324">
    <property type="component" value="Unassembled WGS sequence"/>
</dbReference>
<gene>
    <name evidence="9" type="ORF">DIU77_019005</name>
</gene>
<organism evidence="9 10">
    <name type="scientific">Thermocrispum agreste</name>
    <dbReference type="NCBI Taxonomy" id="37925"/>
    <lineage>
        <taxon>Bacteria</taxon>
        <taxon>Bacillati</taxon>
        <taxon>Actinomycetota</taxon>
        <taxon>Actinomycetes</taxon>
        <taxon>Pseudonocardiales</taxon>
        <taxon>Pseudonocardiaceae</taxon>
        <taxon>Thermocrispum</taxon>
    </lineage>
</organism>
<accession>A0ABD6FML8</accession>
<keyword evidence="3" id="KW-1003">Cell membrane</keyword>
<reference evidence="9 10" key="1">
    <citation type="journal article" date="2021" name="BMC Genomics">
        <title>Genome-resolved metagenome and metatranscriptome analyses of thermophilic composting reveal key bacterial players and their metabolic interactions.</title>
        <authorList>
            <person name="Braga L.P.P."/>
            <person name="Pereira R.V."/>
            <person name="Martins L.F."/>
            <person name="Moura L.M.S."/>
            <person name="Sanchez F.B."/>
            <person name="Patane J.S.L."/>
            <person name="da Silva A.M."/>
            <person name="Setubal J.C."/>
        </authorList>
    </citation>
    <scope>NUCLEOTIDE SEQUENCE [LARGE SCALE GENOMIC DNA]</scope>
    <source>
        <strain evidence="9">ZC4RG45</strain>
    </source>
</reference>
<feature type="transmembrane region" description="Helical" evidence="7">
    <location>
        <begin position="54"/>
        <end position="76"/>
    </location>
</feature>
<evidence type="ECO:0000256" key="3">
    <source>
        <dbReference type="ARBA" id="ARBA00022475"/>
    </source>
</evidence>
<keyword evidence="6 7" id="KW-0472">Membrane</keyword>
<comment type="caution">
    <text evidence="9">The sequence shown here is derived from an EMBL/GenBank/DDBJ whole genome shotgun (WGS) entry which is preliminary data.</text>
</comment>
<dbReference type="InterPro" id="IPR035906">
    <property type="entry name" value="MetI-like_sf"/>
</dbReference>
<sequence length="147" mass="16329">AWLYDRYSTFAVVAAEIIWCSFPFVMVTMYAGIKGIPAEVVDAAQLDGASWWRIATRIILPMLRPLIVIATIQSIIWDFKVFTQIYVMTNGGGVAGRNLVLNVYAYQKAFAGEEYGMGAAIGVVMTVLLLMITVLYLRAQRRAGWAP</sequence>